<gene>
    <name evidence="2" type="ORF">GPL26_09295</name>
</gene>
<dbReference type="InterPro" id="IPR002509">
    <property type="entry name" value="NODB_dom"/>
</dbReference>
<evidence type="ECO:0000313" key="2">
    <source>
        <dbReference type="EMBL" id="MBT9809834.1"/>
    </source>
</evidence>
<name>A0AA41FED1_9FIRM</name>
<evidence type="ECO:0000259" key="1">
    <source>
        <dbReference type="PROSITE" id="PS51677"/>
    </source>
</evidence>
<organism evidence="2 3">
    <name type="scientific">Enterocloster citroniae</name>
    <dbReference type="NCBI Taxonomy" id="358743"/>
    <lineage>
        <taxon>Bacteria</taxon>
        <taxon>Bacillati</taxon>
        <taxon>Bacillota</taxon>
        <taxon>Clostridia</taxon>
        <taxon>Lachnospirales</taxon>
        <taxon>Lachnospiraceae</taxon>
        <taxon>Enterocloster</taxon>
    </lineage>
</organism>
<protein>
    <submittedName>
        <fullName evidence="2">Polysaccharide deacetylase family protein</fullName>
    </submittedName>
</protein>
<dbReference type="Proteomes" id="UP000708338">
    <property type="component" value="Unassembled WGS sequence"/>
</dbReference>
<dbReference type="AlphaFoldDB" id="A0AA41FED1"/>
<evidence type="ECO:0000313" key="3">
    <source>
        <dbReference type="Proteomes" id="UP000708338"/>
    </source>
</evidence>
<comment type="caution">
    <text evidence="2">The sequence shown here is derived from an EMBL/GenBank/DDBJ whole genome shotgun (WGS) entry which is preliminary data.</text>
</comment>
<proteinExistence type="predicted"/>
<dbReference type="EMBL" id="WQPS01000011">
    <property type="protein sequence ID" value="MBT9809834.1"/>
    <property type="molecule type" value="Genomic_DNA"/>
</dbReference>
<feature type="domain" description="NodB homology" evidence="1">
    <location>
        <begin position="36"/>
        <end position="264"/>
    </location>
</feature>
<dbReference type="SUPFAM" id="SSF88713">
    <property type="entry name" value="Glycoside hydrolase/deacetylase"/>
    <property type="match status" value="1"/>
</dbReference>
<accession>A0AA41FED1</accession>
<dbReference type="PANTHER" id="PTHR47561:SF1">
    <property type="entry name" value="POLYSACCHARIDE DEACETYLASE FAMILY PROTEIN (AFU_ORTHOLOGUE AFUA_6G05030)"/>
    <property type="match status" value="1"/>
</dbReference>
<dbReference type="GO" id="GO:0005975">
    <property type="term" value="P:carbohydrate metabolic process"/>
    <property type="evidence" value="ECO:0007669"/>
    <property type="project" value="InterPro"/>
</dbReference>
<dbReference type="PROSITE" id="PS51677">
    <property type="entry name" value="NODB"/>
    <property type="match status" value="1"/>
</dbReference>
<reference evidence="2" key="1">
    <citation type="journal article" date="2021" name="Gut Microbes">
        <title>A synthetic consortium of 100 gut commensals modulates the composition and function in a colon model of the microbiome of elderly subjects.</title>
        <authorList>
            <person name="Perez M."/>
            <person name="Ntemiri A."/>
            <person name="Tan H."/>
            <person name="Harris H.M.B."/>
            <person name="Roager H.M."/>
            <person name="Ribiere C."/>
            <person name="O'Toole P.W."/>
        </authorList>
    </citation>
    <scope>NUCLEOTIDE SEQUENCE</scope>
    <source>
        <strain evidence="2">MCC335</strain>
    </source>
</reference>
<sequence length="283" mass="31516">MIWPNGAKCAFNLGFDLDGETIWRNKARRLPGGAAFIKGPSIGAYGPNKGAARILEILEEFHLKATWFIPAVMIEEHPGIVGQILDRGHEISHHGLDHTGRYGDTLTEQQDTIGRCQDIFLKYTGRRAFGIRPTGPLLPETEKWLYNGGGFLYSSAGTSGEGRGYYYVDGEKTGGINVPCRDEQMDDYVQTVLHSYPAVLEGMPRIASYDVVYSNWIREIEGMVRFGTTGSSAFHPQIAGTPGRAIMLERFCSYLADNRDVWCAPCLDIAKYHKTALEVEHHE</sequence>
<dbReference type="RefSeq" id="WP_117451465.1">
    <property type="nucleotide sequence ID" value="NZ_CABJDD010000010.1"/>
</dbReference>
<dbReference type="InterPro" id="IPR011330">
    <property type="entry name" value="Glyco_hydro/deAcase_b/a-brl"/>
</dbReference>
<dbReference type="Gene3D" id="3.20.20.370">
    <property type="entry name" value="Glycoside hydrolase/deacetylase"/>
    <property type="match status" value="1"/>
</dbReference>
<dbReference type="Pfam" id="PF01522">
    <property type="entry name" value="Polysacc_deac_1"/>
    <property type="match status" value="1"/>
</dbReference>
<dbReference type="GO" id="GO:0016810">
    <property type="term" value="F:hydrolase activity, acting on carbon-nitrogen (but not peptide) bonds"/>
    <property type="evidence" value="ECO:0007669"/>
    <property type="project" value="InterPro"/>
</dbReference>
<dbReference type="PANTHER" id="PTHR47561">
    <property type="entry name" value="POLYSACCHARIDE DEACETYLASE FAMILY PROTEIN (AFU_ORTHOLOGUE AFUA_6G05030)"/>
    <property type="match status" value="1"/>
</dbReference>